<gene>
    <name evidence="2" type="ORF">QTO34_014205</name>
</gene>
<accession>A0AA40LTS8</accession>
<feature type="compositionally biased region" description="Gly residues" evidence="1">
    <location>
        <begin position="342"/>
        <end position="352"/>
    </location>
</feature>
<dbReference type="Proteomes" id="UP001177744">
    <property type="component" value="Unassembled WGS sequence"/>
</dbReference>
<feature type="compositionally biased region" description="Low complexity" evidence="1">
    <location>
        <begin position="168"/>
        <end position="179"/>
    </location>
</feature>
<feature type="region of interest" description="Disordered" evidence="1">
    <location>
        <begin position="168"/>
        <end position="195"/>
    </location>
</feature>
<proteinExistence type="predicted"/>
<protein>
    <submittedName>
        <fullName evidence="2">Uncharacterized protein</fullName>
    </submittedName>
</protein>
<dbReference type="EMBL" id="JAULJE010000004">
    <property type="protein sequence ID" value="KAK1343652.1"/>
    <property type="molecule type" value="Genomic_DNA"/>
</dbReference>
<feature type="region of interest" description="Disordered" evidence="1">
    <location>
        <begin position="1"/>
        <end position="128"/>
    </location>
</feature>
<feature type="compositionally biased region" description="Basic residues" evidence="1">
    <location>
        <begin position="119"/>
        <end position="128"/>
    </location>
</feature>
<feature type="compositionally biased region" description="Low complexity" evidence="1">
    <location>
        <begin position="31"/>
        <end position="44"/>
    </location>
</feature>
<feature type="compositionally biased region" description="Low complexity" evidence="1">
    <location>
        <begin position="274"/>
        <end position="283"/>
    </location>
</feature>
<reference evidence="2" key="1">
    <citation type="submission" date="2023-06" db="EMBL/GenBank/DDBJ databases">
        <title>Reference genome for the Northern bat (Eptesicus nilssonii), a most northern bat species.</title>
        <authorList>
            <person name="Laine V.N."/>
            <person name="Pulliainen A.T."/>
            <person name="Lilley T.M."/>
        </authorList>
    </citation>
    <scope>NUCLEOTIDE SEQUENCE</scope>
    <source>
        <strain evidence="2">BLF_Eptnil</strain>
        <tissue evidence="2">Kidney</tissue>
    </source>
</reference>
<feature type="region of interest" description="Disordered" evidence="1">
    <location>
        <begin position="320"/>
        <end position="352"/>
    </location>
</feature>
<keyword evidence="3" id="KW-1185">Reference proteome</keyword>
<name>A0AA40LTS8_CNENI</name>
<feature type="region of interest" description="Disordered" evidence="1">
    <location>
        <begin position="247"/>
        <end position="302"/>
    </location>
</feature>
<sequence>MTANPLRVSLRERAPRGRPLLSRIVGRARPRAALPAGGSRAGRSVGEGTGPAAVTGLGAAQRSPRGPAARAASGRVGTARQLWLKVRPGPAQRLPRRARPRGVPQRSPGERPAGGLSPRAHRPARPRRWARRAALGETLSKRLRLHLGAEAEMEGRAFPNPCPDYEAAASADAAASAAAEDADDASRAPAPDELGLAFHDDGQIIHLGPGDPDQLRDLLPQMGAGLRRGPTPLCLYWPDRPGPAVPAAAPGAAWPDPPAAAPGLRERTLRSPSGRRLPSLAGRGAAGRGSGGVHTRSDGESPECVAKLLQLQRSVVCQDPGLPDGLLYGGQGILRPPRPGAGDTGDPGAGSE</sequence>
<organism evidence="2 3">
    <name type="scientific">Cnephaeus nilssonii</name>
    <name type="common">Northern bat</name>
    <name type="synonym">Eptesicus nilssonii</name>
    <dbReference type="NCBI Taxonomy" id="3371016"/>
    <lineage>
        <taxon>Eukaryota</taxon>
        <taxon>Metazoa</taxon>
        <taxon>Chordata</taxon>
        <taxon>Craniata</taxon>
        <taxon>Vertebrata</taxon>
        <taxon>Euteleostomi</taxon>
        <taxon>Mammalia</taxon>
        <taxon>Eutheria</taxon>
        <taxon>Laurasiatheria</taxon>
        <taxon>Chiroptera</taxon>
        <taxon>Yangochiroptera</taxon>
        <taxon>Vespertilionidae</taxon>
        <taxon>Cnephaeus</taxon>
    </lineage>
</organism>
<evidence type="ECO:0000256" key="1">
    <source>
        <dbReference type="SAM" id="MobiDB-lite"/>
    </source>
</evidence>
<evidence type="ECO:0000313" key="2">
    <source>
        <dbReference type="EMBL" id="KAK1343652.1"/>
    </source>
</evidence>
<evidence type="ECO:0000313" key="3">
    <source>
        <dbReference type="Proteomes" id="UP001177744"/>
    </source>
</evidence>
<dbReference type="AlphaFoldDB" id="A0AA40LTS8"/>
<comment type="caution">
    <text evidence="2">The sequence shown here is derived from an EMBL/GenBank/DDBJ whole genome shotgun (WGS) entry which is preliminary data.</text>
</comment>
<feature type="compositionally biased region" description="Low complexity" evidence="1">
    <location>
        <begin position="58"/>
        <end position="77"/>
    </location>
</feature>